<proteinExistence type="predicted"/>
<gene>
    <name evidence="1" type="ORF">DKT75_21120</name>
</gene>
<comment type="caution">
    <text evidence="1">The sequence shown here is derived from an EMBL/GenBank/DDBJ whole genome shotgun (WGS) entry which is preliminary data.</text>
</comment>
<dbReference type="AlphaFoldDB" id="A0A317C9Z8"/>
<keyword evidence="2" id="KW-1185">Reference proteome</keyword>
<protein>
    <submittedName>
        <fullName evidence="1">VOC family protein</fullName>
    </submittedName>
</protein>
<accession>A0A317C9Z8</accession>
<dbReference type="InterPro" id="IPR029068">
    <property type="entry name" value="Glyas_Bleomycin-R_OHBP_Dase"/>
</dbReference>
<dbReference type="Gene3D" id="3.10.180.10">
    <property type="entry name" value="2,3-Dihydroxybiphenyl 1,2-Dioxygenase, domain 1"/>
    <property type="match status" value="1"/>
</dbReference>
<dbReference type="EMBL" id="QGKL01000043">
    <property type="protein sequence ID" value="PWQ93190.1"/>
    <property type="molecule type" value="Genomic_DNA"/>
</dbReference>
<name>A0A317C9Z8_9GAMM</name>
<dbReference type="SUPFAM" id="SSF54593">
    <property type="entry name" value="Glyoxalase/Bleomycin resistance protein/Dihydroxybiphenyl dioxygenase"/>
    <property type="match status" value="1"/>
</dbReference>
<sequence length="130" mass="14350">MEEPLFLAAYPYQNDLLTLPIKSVEHAVSWYSNAFGMFEVQRHTGAQPSVILERGGIRLGFAVNGGDAAQDGAAILVLDIHQAKVMLESNGVNTGDLQNDERGGQSYKAFFVIAPDSLCYYFHELIQDQK</sequence>
<organism evidence="1 2">
    <name type="scientific">Leucothrix arctica</name>
    <dbReference type="NCBI Taxonomy" id="1481894"/>
    <lineage>
        <taxon>Bacteria</taxon>
        <taxon>Pseudomonadati</taxon>
        <taxon>Pseudomonadota</taxon>
        <taxon>Gammaproteobacteria</taxon>
        <taxon>Thiotrichales</taxon>
        <taxon>Thiotrichaceae</taxon>
        <taxon>Leucothrix</taxon>
    </lineage>
</organism>
<evidence type="ECO:0000313" key="1">
    <source>
        <dbReference type="EMBL" id="PWQ93190.1"/>
    </source>
</evidence>
<evidence type="ECO:0000313" key="2">
    <source>
        <dbReference type="Proteomes" id="UP000245506"/>
    </source>
</evidence>
<reference evidence="1 2" key="1">
    <citation type="submission" date="2018-05" db="EMBL/GenBank/DDBJ databases">
        <title>Leucothrix arctica sp. nov., isolated from Arctic seawater.</title>
        <authorList>
            <person name="Choi A."/>
            <person name="Baek K."/>
        </authorList>
    </citation>
    <scope>NUCLEOTIDE SEQUENCE [LARGE SCALE GENOMIC DNA]</scope>
    <source>
        <strain evidence="1 2">IMCC9719</strain>
    </source>
</reference>
<dbReference type="OrthoDB" id="291991at2"/>
<dbReference type="Proteomes" id="UP000245506">
    <property type="component" value="Unassembled WGS sequence"/>
</dbReference>
<dbReference type="RefSeq" id="WP_109826808.1">
    <property type="nucleotide sequence ID" value="NZ_QGKL01000043.1"/>
</dbReference>